<sequence length="528" mass="59943">MDKATFEASCRREATERDGLVKRHIVYPQELLLRQSELVPHKQSLEQPMLVSAIASAIANRNVCQRSAAVAQLENCATVNATTARLAQTNKILHASLVLGFNRRNRKFANSNEIAMKARYRVLVNVVDQHEADTGRLLREERTPATDMVLIRLWMLFSRDTFRSTGANFGIAPSSDHHYYKLCITIMCEIGSRYINWSNAHDRCRTARYYNERFGFPGVVGSINGTLVPITAPREHKQRYVDKNHNYSVNLMLVSDHKRLIRDVFIGQPSSVNDARVFQRSPLAQCLLSRNGMLGPNEHLIGDSGYVLTNKVVLAKPPNEAGVKRTINRTRQATLPPNPKTLRDLPELPREFTLTLMGDLFLLWDYLDDDDDDDEEVEERRRRNRIIILGTRDYLRKLCTSDTWLLDGTFKVSPGLFTQLFTIHGIFRGAAFPLVYALLPNEEQVSYTTVLEVVLDKSRVARIPEPEPTTVVSDFELGIIHAVTTVFPDADLKIFSTFMAKKVLPHTEEPSVYVMDNASHQRGSNLHV</sequence>
<dbReference type="Pfam" id="PF10551">
    <property type="entry name" value="MULE"/>
    <property type="match status" value="1"/>
</dbReference>
<keyword evidence="6" id="KW-1185">Reference proteome</keyword>
<gene>
    <name evidence="5" type="ORF">KUF71_008960</name>
</gene>
<evidence type="ECO:0000259" key="4">
    <source>
        <dbReference type="Pfam" id="PF13359"/>
    </source>
</evidence>
<evidence type="ECO:0000259" key="3">
    <source>
        <dbReference type="Pfam" id="PF10551"/>
    </source>
</evidence>
<reference evidence="5" key="1">
    <citation type="submission" date="2021-07" db="EMBL/GenBank/DDBJ databases">
        <authorList>
            <person name="Catto M.A."/>
            <person name="Jacobson A."/>
            <person name="Kennedy G."/>
            <person name="Labadie P."/>
            <person name="Hunt B.G."/>
            <person name="Srinivasan R."/>
        </authorList>
    </citation>
    <scope>NUCLEOTIDE SEQUENCE</scope>
    <source>
        <strain evidence="5">PL_HMW_Pooled</strain>
        <tissue evidence="5">Head</tissue>
    </source>
</reference>
<comment type="caution">
    <text evidence="5">The sequence shown here is derived from an EMBL/GenBank/DDBJ whole genome shotgun (WGS) entry which is preliminary data.</text>
</comment>
<accession>A0AAE1I430</accession>
<evidence type="ECO:0000313" key="5">
    <source>
        <dbReference type="EMBL" id="KAK3931741.1"/>
    </source>
</evidence>
<feature type="domain" description="DDE Tnp4" evidence="4">
    <location>
        <begin position="223"/>
        <end position="316"/>
    </location>
</feature>
<evidence type="ECO:0000256" key="1">
    <source>
        <dbReference type="ARBA" id="ARBA00001968"/>
    </source>
</evidence>
<evidence type="ECO:0000313" key="6">
    <source>
        <dbReference type="Proteomes" id="UP001219518"/>
    </source>
</evidence>
<evidence type="ECO:0000256" key="2">
    <source>
        <dbReference type="ARBA" id="ARBA00022723"/>
    </source>
</evidence>
<keyword evidence="2" id="KW-0479">Metal-binding</keyword>
<feature type="domain" description="MULE transposase" evidence="3">
    <location>
        <begin position="404"/>
        <end position="493"/>
    </location>
</feature>
<dbReference type="InterPro" id="IPR018289">
    <property type="entry name" value="MULE_transposase_dom"/>
</dbReference>
<comment type="cofactor">
    <cofactor evidence="1">
        <name>a divalent metal cation</name>
        <dbReference type="ChEBI" id="CHEBI:60240"/>
    </cofactor>
</comment>
<dbReference type="GO" id="GO:0046872">
    <property type="term" value="F:metal ion binding"/>
    <property type="evidence" value="ECO:0007669"/>
    <property type="project" value="UniProtKB-KW"/>
</dbReference>
<dbReference type="EMBL" id="JAHWGI010001430">
    <property type="protein sequence ID" value="KAK3931741.1"/>
    <property type="molecule type" value="Genomic_DNA"/>
</dbReference>
<name>A0AAE1I430_9NEOP</name>
<dbReference type="Proteomes" id="UP001219518">
    <property type="component" value="Unassembled WGS sequence"/>
</dbReference>
<dbReference type="InterPro" id="IPR027806">
    <property type="entry name" value="HARBI1_dom"/>
</dbReference>
<protein>
    <submittedName>
        <fullName evidence="5">Nuclease</fullName>
    </submittedName>
</protein>
<reference evidence="5" key="2">
    <citation type="journal article" date="2023" name="BMC Genomics">
        <title>Pest status, molecular evolution, and epigenetic factors derived from the genome assembly of Frankliniella fusca, a thysanopteran phytovirus vector.</title>
        <authorList>
            <person name="Catto M.A."/>
            <person name="Labadie P.E."/>
            <person name="Jacobson A.L."/>
            <person name="Kennedy G.G."/>
            <person name="Srinivasan R."/>
            <person name="Hunt B.G."/>
        </authorList>
    </citation>
    <scope>NUCLEOTIDE SEQUENCE</scope>
    <source>
        <strain evidence="5">PL_HMW_Pooled</strain>
    </source>
</reference>
<dbReference type="AlphaFoldDB" id="A0AAE1I430"/>
<dbReference type="Pfam" id="PF13359">
    <property type="entry name" value="DDE_Tnp_4"/>
    <property type="match status" value="1"/>
</dbReference>
<organism evidence="5 6">
    <name type="scientific">Frankliniella fusca</name>
    <dbReference type="NCBI Taxonomy" id="407009"/>
    <lineage>
        <taxon>Eukaryota</taxon>
        <taxon>Metazoa</taxon>
        <taxon>Ecdysozoa</taxon>
        <taxon>Arthropoda</taxon>
        <taxon>Hexapoda</taxon>
        <taxon>Insecta</taxon>
        <taxon>Pterygota</taxon>
        <taxon>Neoptera</taxon>
        <taxon>Paraneoptera</taxon>
        <taxon>Thysanoptera</taxon>
        <taxon>Terebrantia</taxon>
        <taxon>Thripoidea</taxon>
        <taxon>Thripidae</taxon>
        <taxon>Frankliniella</taxon>
    </lineage>
</organism>
<proteinExistence type="predicted"/>